<comment type="cofactor">
    <cofactor evidence="1">
        <name>FAD</name>
        <dbReference type="ChEBI" id="CHEBI:57692"/>
    </cofactor>
</comment>
<keyword evidence="4" id="KW-0274">FAD</keyword>
<gene>
    <name evidence="8" type="ORF">EJB05_13708</name>
</gene>
<dbReference type="GO" id="GO:0050661">
    <property type="term" value="F:NADP binding"/>
    <property type="evidence" value="ECO:0007669"/>
    <property type="project" value="InterPro"/>
</dbReference>
<name>A0A5J9VXA9_9POAL</name>
<keyword evidence="9" id="KW-1185">Reference proteome</keyword>
<dbReference type="Gene3D" id="3.50.50.60">
    <property type="entry name" value="FAD/NAD(P)-binding domain"/>
    <property type="match status" value="1"/>
</dbReference>
<keyword evidence="6" id="KW-0560">Oxidoreductase</keyword>
<evidence type="ECO:0000256" key="2">
    <source>
        <dbReference type="ARBA" id="ARBA00009183"/>
    </source>
</evidence>
<dbReference type="GO" id="GO:0050660">
    <property type="term" value="F:flavin adenine dinucleotide binding"/>
    <property type="evidence" value="ECO:0007669"/>
    <property type="project" value="InterPro"/>
</dbReference>
<keyword evidence="3" id="KW-0285">Flavoprotein</keyword>
<dbReference type="EMBL" id="RWGY01000007">
    <property type="protein sequence ID" value="TVU40255.1"/>
    <property type="molecule type" value="Genomic_DNA"/>
</dbReference>
<dbReference type="PANTHER" id="PTHR23023">
    <property type="entry name" value="DIMETHYLANILINE MONOOXYGENASE"/>
    <property type="match status" value="1"/>
</dbReference>
<dbReference type="FunFam" id="3.50.50.60:FF:000147">
    <property type="entry name" value="Flavin-containing monooxygenase"/>
    <property type="match status" value="1"/>
</dbReference>
<evidence type="ECO:0000256" key="5">
    <source>
        <dbReference type="ARBA" id="ARBA00022857"/>
    </source>
</evidence>
<evidence type="ECO:0000313" key="9">
    <source>
        <dbReference type="Proteomes" id="UP000324897"/>
    </source>
</evidence>
<evidence type="ECO:0000256" key="1">
    <source>
        <dbReference type="ARBA" id="ARBA00001974"/>
    </source>
</evidence>
<protein>
    <recommendedName>
        <fullName evidence="10">Flavin-containing monooxygenase</fullName>
    </recommendedName>
</protein>
<comment type="similarity">
    <text evidence="2">Belongs to the FMO family.</text>
</comment>
<reference evidence="8 9" key="1">
    <citation type="journal article" date="2019" name="Sci. Rep.">
        <title>A high-quality genome of Eragrostis curvula grass provides insights into Poaceae evolution and supports new strategies to enhance forage quality.</title>
        <authorList>
            <person name="Carballo J."/>
            <person name="Santos B.A.C.M."/>
            <person name="Zappacosta D."/>
            <person name="Garbus I."/>
            <person name="Selva J.P."/>
            <person name="Gallo C.A."/>
            <person name="Diaz A."/>
            <person name="Albertini E."/>
            <person name="Caccamo M."/>
            <person name="Echenique V."/>
        </authorList>
    </citation>
    <scope>NUCLEOTIDE SEQUENCE [LARGE SCALE GENOMIC DNA]</scope>
    <source>
        <strain evidence="9">cv. Victoria</strain>
        <tissue evidence="8">Leaf</tissue>
    </source>
</reference>
<organism evidence="8 9">
    <name type="scientific">Eragrostis curvula</name>
    <name type="common">weeping love grass</name>
    <dbReference type="NCBI Taxonomy" id="38414"/>
    <lineage>
        <taxon>Eukaryota</taxon>
        <taxon>Viridiplantae</taxon>
        <taxon>Streptophyta</taxon>
        <taxon>Embryophyta</taxon>
        <taxon>Tracheophyta</taxon>
        <taxon>Spermatophyta</taxon>
        <taxon>Magnoliopsida</taxon>
        <taxon>Liliopsida</taxon>
        <taxon>Poales</taxon>
        <taxon>Poaceae</taxon>
        <taxon>PACMAD clade</taxon>
        <taxon>Chloridoideae</taxon>
        <taxon>Eragrostideae</taxon>
        <taxon>Eragrostidinae</taxon>
        <taxon>Eragrostis</taxon>
    </lineage>
</organism>
<dbReference type="GO" id="GO:0004499">
    <property type="term" value="F:N,N-dimethylaniline monooxygenase activity"/>
    <property type="evidence" value="ECO:0007669"/>
    <property type="project" value="InterPro"/>
</dbReference>
<comment type="function">
    <text evidence="7">Catalyzes the conversion of methylthioalkyl glucosinolates of any chain length into methylsulfinylalkyl glucosinolates.</text>
</comment>
<comment type="caution">
    <text evidence="8">The sequence shown here is derived from an EMBL/GenBank/DDBJ whole genome shotgun (WGS) entry which is preliminary data.</text>
</comment>
<evidence type="ECO:0000256" key="4">
    <source>
        <dbReference type="ARBA" id="ARBA00022827"/>
    </source>
</evidence>
<evidence type="ECO:0000256" key="3">
    <source>
        <dbReference type="ARBA" id="ARBA00022630"/>
    </source>
</evidence>
<evidence type="ECO:0000313" key="8">
    <source>
        <dbReference type="EMBL" id="TVU40255.1"/>
    </source>
</evidence>
<accession>A0A5J9VXA9</accession>
<dbReference type="Gramene" id="TVU40255">
    <property type="protein sequence ID" value="TVU40255"/>
    <property type="gene ID" value="EJB05_13708"/>
</dbReference>
<evidence type="ECO:0000256" key="6">
    <source>
        <dbReference type="ARBA" id="ARBA00023002"/>
    </source>
</evidence>
<feature type="non-terminal residue" evidence="8">
    <location>
        <position position="1"/>
    </location>
</feature>
<dbReference type="InterPro" id="IPR050346">
    <property type="entry name" value="FMO-like"/>
</dbReference>
<proteinExistence type="inferred from homology"/>
<evidence type="ECO:0008006" key="10">
    <source>
        <dbReference type="Google" id="ProtNLM"/>
    </source>
</evidence>
<dbReference type="PROSITE" id="PS51257">
    <property type="entry name" value="PROKAR_LIPOPROTEIN"/>
    <property type="match status" value="1"/>
</dbReference>
<dbReference type="InterPro" id="IPR020946">
    <property type="entry name" value="Flavin_mOase-like"/>
</dbReference>
<dbReference type="InterPro" id="IPR036188">
    <property type="entry name" value="FAD/NAD-bd_sf"/>
</dbReference>
<dbReference type="Pfam" id="PF00743">
    <property type="entry name" value="FMO-like"/>
    <property type="match status" value="2"/>
</dbReference>
<dbReference type="AlphaFoldDB" id="A0A5J9VXA9"/>
<dbReference type="SUPFAM" id="SSF51905">
    <property type="entry name" value="FAD/NAD(P)-binding domain"/>
    <property type="match status" value="2"/>
</dbReference>
<dbReference type="OrthoDB" id="688524at2759"/>
<sequence length="317" mass="35829">MAPKKVCVVGAGVSVMTTAACGQWLYDARTDAGDPLGLAGVHSHSYRVPDSFRNEVVVMVGCKQSGKDIALDLSKVAREERISVKFVDDVAAGVPKMVSRHRNIHLHGQIDCLCEDGTVVFADGTRLVADTVIYCTGYDYSYPFLDTGGMVTVDDNCVRPLFEHTFPPALVPSLSFVGVPRKVVVPLFYEVQARWIAQVLSGRRTLPPVDEMLRYVEEYNRAREMAGVPKRHTHTSSTWRLGKQFRRNFTEISDISPFPYCDEFGEKHCGFPRLPEWKKELMWSSLHNMRDDHEMSRDNYRDSELVRLGLRSQGWLP</sequence>
<keyword evidence="5" id="KW-0521">NADP</keyword>
<evidence type="ECO:0000256" key="7">
    <source>
        <dbReference type="ARBA" id="ARBA00058243"/>
    </source>
</evidence>
<dbReference type="Proteomes" id="UP000324897">
    <property type="component" value="Chromosome 4"/>
</dbReference>